<gene>
    <name evidence="5" type="ORF">MIMGU_mgv11b019308mg</name>
</gene>
<dbReference type="PRINTS" id="PR00615">
    <property type="entry name" value="CCAATSUBUNTA"/>
</dbReference>
<dbReference type="GO" id="GO:0046982">
    <property type="term" value="F:protein heterodimerization activity"/>
    <property type="evidence" value="ECO:0007669"/>
    <property type="project" value="InterPro"/>
</dbReference>
<name>A0A022RQ78_ERYGU</name>
<accession>A0A022RQ78</accession>
<dbReference type="GO" id="GO:0000981">
    <property type="term" value="F:DNA-binding transcription factor activity, RNA polymerase II-specific"/>
    <property type="evidence" value="ECO:0000318"/>
    <property type="project" value="GO_Central"/>
</dbReference>
<evidence type="ECO:0000256" key="1">
    <source>
        <dbReference type="ARBA" id="ARBA00009053"/>
    </source>
</evidence>
<dbReference type="GO" id="GO:0001228">
    <property type="term" value="F:DNA-binding transcription activator activity, RNA polymerase II-specific"/>
    <property type="evidence" value="ECO:0007669"/>
    <property type="project" value="InterPro"/>
</dbReference>
<reference evidence="5 6" key="1">
    <citation type="journal article" date="2013" name="Proc. Natl. Acad. Sci. U.S.A.">
        <title>Fine-scale variation in meiotic recombination in Mimulus inferred from population shotgun sequencing.</title>
        <authorList>
            <person name="Hellsten U."/>
            <person name="Wright K.M."/>
            <person name="Jenkins J."/>
            <person name="Shu S."/>
            <person name="Yuan Y."/>
            <person name="Wessler S.R."/>
            <person name="Schmutz J."/>
            <person name="Willis J.H."/>
            <person name="Rokhsar D.S."/>
        </authorList>
    </citation>
    <scope>NUCLEOTIDE SEQUENCE [LARGE SCALE GENOMIC DNA]</scope>
    <source>
        <strain evidence="6">cv. DUN x IM62</strain>
    </source>
</reference>
<evidence type="ECO:0000313" key="6">
    <source>
        <dbReference type="Proteomes" id="UP000030748"/>
    </source>
</evidence>
<feature type="domain" description="Transcription factor CBF/NF-Y/archaeal histone" evidence="4">
    <location>
        <begin position="1"/>
        <end position="54"/>
    </location>
</feature>
<keyword evidence="6" id="KW-1185">Reference proteome</keyword>
<dbReference type="Gene3D" id="1.10.20.10">
    <property type="entry name" value="Histone, subunit A"/>
    <property type="match status" value="1"/>
</dbReference>
<evidence type="ECO:0000313" key="5">
    <source>
        <dbReference type="EMBL" id="EYU42161.1"/>
    </source>
</evidence>
<dbReference type="eggNOG" id="KOG0869">
    <property type="taxonomic scope" value="Eukaryota"/>
</dbReference>
<keyword evidence="3" id="KW-0804">Transcription</keyword>
<dbReference type="SUPFAM" id="SSF47113">
    <property type="entry name" value="Histone-fold"/>
    <property type="match status" value="1"/>
</dbReference>
<feature type="non-terminal residue" evidence="5">
    <location>
        <position position="67"/>
    </location>
</feature>
<dbReference type="GO" id="GO:0006357">
    <property type="term" value="P:regulation of transcription by RNA polymerase II"/>
    <property type="evidence" value="ECO:0000318"/>
    <property type="project" value="GO_Central"/>
</dbReference>
<dbReference type="GO" id="GO:0016602">
    <property type="term" value="C:CCAAT-binding factor complex"/>
    <property type="evidence" value="ECO:0000318"/>
    <property type="project" value="GO_Central"/>
</dbReference>
<dbReference type="Proteomes" id="UP000030748">
    <property type="component" value="Unassembled WGS sequence"/>
</dbReference>
<dbReference type="PANTHER" id="PTHR11064:SF83">
    <property type="entry name" value="NUCLEAR TRANSCRIPTION FACTOR Y SUBUNIT B-4"/>
    <property type="match status" value="1"/>
</dbReference>
<dbReference type="InterPro" id="IPR027113">
    <property type="entry name" value="Transc_fact_NFYB/HAP3"/>
</dbReference>
<dbReference type="Pfam" id="PF00808">
    <property type="entry name" value="CBFD_NFYB_HMF"/>
    <property type="match status" value="1"/>
</dbReference>
<dbReference type="STRING" id="4155.A0A022RQ78"/>
<dbReference type="InterPro" id="IPR009072">
    <property type="entry name" value="Histone-fold"/>
</dbReference>
<keyword evidence="2" id="KW-0805">Transcription regulation</keyword>
<protein>
    <recommendedName>
        <fullName evidence="4">Transcription factor CBF/NF-Y/archaeal histone domain-containing protein</fullName>
    </recommendedName>
</protein>
<proteinExistence type="inferred from homology"/>
<evidence type="ECO:0000256" key="2">
    <source>
        <dbReference type="ARBA" id="ARBA00023015"/>
    </source>
</evidence>
<sequence length="67" mass="7941">MKKIMPQSAKIQEKQKRESKFVSEFICFVTGEASDRCNRENRKTVNKYDICWALSLLRFDNYSDAML</sequence>
<evidence type="ECO:0000256" key="3">
    <source>
        <dbReference type="ARBA" id="ARBA00023163"/>
    </source>
</evidence>
<evidence type="ECO:0000259" key="4">
    <source>
        <dbReference type="Pfam" id="PF00808"/>
    </source>
</evidence>
<comment type="similarity">
    <text evidence="1">Belongs to the NFYB/HAP3 subunit family.</text>
</comment>
<organism evidence="5 6">
    <name type="scientific">Erythranthe guttata</name>
    <name type="common">Yellow monkey flower</name>
    <name type="synonym">Mimulus guttatus</name>
    <dbReference type="NCBI Taxonomy" id="4155"/>
    <lineage>
        <taxon>Eukaryota</taxon>
        <taxon>Viridiplantae</taxon>
        <taxon>Streptophyta</taxon>
        <taxon>Embryophyta</taxon>
        <taxon>Tracheophyta</taxon>
        <taxon>Spermatophyta</taxon>
        <taxon>Magnoliopsida</taxon>
        <taxon>eudicotyledons</taxon>
        <taxon>Gunneridae</taxon>
        <taxon>Pentapetalae</taxon>
        <taxon>asterids</taxon>
        <taxon>lamiids</taxon>
        <taxon>Lamiales</taxon>
        <taxon>Phrymaceae</taxon>
        <taxon>Erythranthe</taxon>
    </lineage>
</organism>
<dbReference type="PANTHER" id="PTHR11064">
    <property type="entry name" value="CCAAT-BINDING TRANSCRIPTION FACTOR-RELATED"/>
    <property type="match status" value="1"/>
</dbReference>
<dbReference type="EMBL" id="KI630308">
    <property type="protein sequence ID" value="EYU42161.1"/>
    <property type="molecule type" value="Genomic_DNA"/>
</dbReference>
<dbReference type="AlphaFoldDB" id="A0A022RQ78"/>
<dbReference type="InterPro" id="IPR003958">
    <property type="entry name" value="CBFA_NFYB_domain"/>
</dbReference>